<dbReference type="Pfam" id="PF25323">
    <property type="entry name" value="6TM_PilS"/>
    <property type="match status" value="1"/>
</dbReference>
<dbReference type="Pfam" id="PF02518">
    <property type="entry name" value="HATPase_c"/>
    <property type="match status" value="1"/>
</dbReference>
<comment type="catalytic activity">
    <reaction evidence="1">
        <text>ATP + protein L-histidine = ADP + protein N-phospho-L-histidine.</text>
        <dbReference type="EC" id="2.7.13.3"/>
    </reaction>
</comment>
<reference evidence="6 7" key="1">
    <citation type="submission" date="2018-08" db="EMBL/GenBank/DDBJ databases">
        <title>Recombination of ecologically and evolutionarily significant loci maintains genetic cohesion in the Pseudomonas syringae species complex.</title>
        <authorList>
            <person name="Dillon M."/>
            <person name="Thakur S."/>
            <person name="Almeida R.N.D."/>
            <person name="Weir B.S."/>
            <person name="Guttman D.S."/>
        </authorList>
    </citation>
    <scope>NUCLEOTIDE SEQUENCE [LARGE SCALE GENOMIC DNA]</scope>
    <source>
        <strain evidence="6 7">ICMP 12341</strain>
    </source>
</reference>
<dbReference type="EMBL" id="RBOV01000360">
    <property type="protein sequence ID" value="RMN07596.1"/>
    <property type="molecule type" value="Genomic_DNA"/>
</dbReference>
<dbReference type="InterPro" id="IPR003594">
    <property type="entry name" value="HATPase_dom"/>
</dbReference>
<protein>
    <recommendedName>
        <fullName evidence="2">histidine kinase</fullName>
        <ecNumber evidence="2">2.7.13.3</ecNumber>
    </recommendedName>
</protein>
<dbReference type="SMART" id="SM00387">
    <property type="entry name" value="HATPase_c"/>
    <property type="match status" value="1"/>
</dbReference>
<keyword evidence="3" id="KW-0597">Phosphoprotein</keyword>
<gene>
    <name evidence="6" type="ORF">ALQ65_04534</name>
</gene>
<dbReference type="Gene3D" id="1.10.287.130">
    <property type="match status" value="1"/>
</dbReference>
<evidence type="ECO:0000256" key="4">
    <source>
        <dbReference type="SAM" id="Phobius"/>
    </source>
</evidence>
<feature type="transmembrane region" description="Helical" evidence="4">
    <location>
        <begin position="64"/>
        <end position="83"/>
    </location>
</feature>
<dbReference type="SUPFAM" id="SSF55874">
    <property type="entry name" value="ATPase domain of HSP90 chaperone/DNA topoisomerase II/histidine kinase"/>
    <property type="match status" value="1"/>
</dbReference>
<feature type="transmembrane region" description="Helical" evidence="4">
    <location>
        <begin position="169"/>
        <end position="188"/>
    </location>
</feature>
<evidence type="ECO:0000256" key="3">
    <source>
        <dbReference type="ARBA" id="ARBA00022553"/>
    </source>
</evidence>
<comment type="caution">
    <text evidence="6">The sequence shown here is derived from an EMBL/GenBank/DDBJ whole genome shotgun (WGS) entry which is preliminary data.</text>
</comment>
<feature type="domain" description="Histidine kinase" evidence="5">
    <location>
        <begin position="329"/>
        <end position="540"/>
    </location>
</feature>
<dbReference type="Pfam" id="PF00512">
    <property type="entry name" value="HisKA"/>
    <property type="match status" value="1"/>
</dbReference>
<keyword evidence="4" id="KW-0812">Transmembrane</keyword>
<dbReference type="GO" id="GO:0000155">
    <property type="term" value="F:phosphorelay sensor kinase activity"/>
    <property type="evidence" value="ECO:0007669"/>
    <property type="project" value="InterPro"/>
</dbReference>
<dbReference type="InterPro" id="IPR005467">
    <property type="entry name" value="His_kinase_dom"/>
</dbReference>
<keyword evidence="4" id="KW-0472">Membrane</keyword>
<evidence type="ECO:0000259" key="5">
    <source>
        <dbReference type="PROSITE" id="PS50109"/>
    </source>
</evidence>
<evidence type="ECO:0000313" key="6">
    <source>
        <dbReference type="EMBL" id="RMN07596.1"/>
    </source>
</evidence>
<dbReference type="AlphaFoldDB" id="A0A3M3JAE7"/>
<feature type="transmembrane region" description="Helical" evidence="4">
    <location>
        <begin position="139"/>
        <end position="157"/>
    </location>
</feature>
<dbReference type="PANTHER" id="PTHR43065:SF52">
    <property type="entry name" value="SENSOR PROTEIN KINASE PILS"/>
    <property type="match status" value="1"/>
</dbReference>
<organism evidence="6 7">
    <name type="scientific">Pseudomonas syringae pv. coriandricola</name>
    <dbReference type="NCBI Taxonomy" id="264453"/>
    <lineage>
        <taxon>Bacteria</taxon>
        <taxon>Pseudomonadati</taxon>
        <taxon>Pseudomonadota</taxon>
        <taxon>Gammaproteobacteria</taxon>
        <taxon>Pseudomonadales</taxon>
        <taxon>Pseudomonadaceae</taxon>
        <taxon>Pseudomonas</taxon>
    </lineage>
</organism>
<dbReference type="InterPro" id="IPR004358">
    <property type="entry name" value="Sig_transdc_His_kin-like_C"/>
</dbReference>
<dbReference type="PRINTS" id="PR00344">
    <property type="entry name" value="BCTRLSENSOR"/>
</dbReference>
<dbReference type="CDD" id="cd00082">
    <property type="entry name" value="HisKA"/>
    <property type="match status" value="1"/>
</dbReference>
<dbReference type="CDD" id="cd00075">
    <property type="entry name" value="HATPase"/>
    <property type="match status" value="1"/>
</dbReference>
<dbReference type="Gene3D" id="3.30.565.10">
    <property type="entry name" value="Histidine kinase-like ATPase, C-terminal domain"/>
    <property type="match status" value="1"/>
</dbReference>
<dbReference type="FunFam" id="1.10.287.130:FF:000057">
    <property type="entry name" value="Type IV pilus sensor protein PilS"/>
    <property type="match status" value="1"/>
</dbReference>
<name>A0A3M3JAE7_9PSED</name>
<keyword evidence="4" id="KW-1133">Transmembrane helix</keyword>
<feature type="transmembrane region" description="Helical" evidence="4">
    <location>
        <begin position="35"/>
        <end position="52"/>
    </location>
</feature>
<dbReference type="PROSITE" id="PS50109">
    <property type="entry name" value="HIS_KIN"/>
    <property type="match status" value="1"/>
</dbReference>
<dbReference type="PANTHER" id="PTHR43065">
    <property type="entry name" value="SENSOR HISTIDINE KINASE"/>
    <property type="match status" value="1"/>
</dbReference>
<evidence type="ECO:0000256" key="1">
    <source>
        <dbReference type="ARBA" id="ARBA00000085"/>
    </source>
</evidence>
<evidence type="ECO:0000313" key="7">
    <source>
        <dbReference type="Proteomes" id="UP000271468"/>
    </source>
</evidence>
<accession>A0A3M3JAE7</accession>
<dbReference type="SMART" id="SM00388">
    <property type="entry name" value="HisKA"/>
    <property type="match status" value="1"/>
</dbReference>
<dbReference type="InterPro" id="IPR036097">
    <property type="entry name" value="HisK_dim/P_sf"/>
</dbReference>
<sequence length="543" mass="59746">MAARPTGWKAQRHVTAETPHLASPQAQRILRLYHLYRLTIGVVLVLLISSSLETELLQLANPNLFRSGCWLYLVFNILVVVLLERPTRQSHLFSLAMVDAIMLSGLFYAAGGPSSGIGNLLIASVAISNVLLRGRIGLLIAAVSAIGIIYLTFYISFGTPSVSNDYVQAGSLGALCFAAALLVQALTARMQTSEVLAEQRAADVDSLEELNALILQRMRTGILVLDARRQVLLANQGALALLGHERLAGQVIDAYSPQLVDRLRQWLINPIMQPRSISTSVIGPELQPSFVALNRGDQRQTLIFLEDLSQIAHQAQQLKLAALGRLTAGIAHEIRNPLGAVSHAAQLLNESEALSAPDRRLGQIIHDQSQRIDRVIENVLQLSRRREAQPELLDLKVWLDAFVADFRDAALPNQLLHVEVHVGTLTTRMDAEQLTQVVTNLVQNGLRYSSQNHSLAQVWLKLHHDRKSDLPILEVLDDGPGVSEQHLSKIFEPFFTTESKGTGLGLYLSRELCESNQAHLEYAPRPGGGSCLRITFAHPFKTS</sequence>
<dbReference type="InterPro" id="IPR003661">
    <property type="entry name" value="HisK_dim/P_dom"/>
</dbReference>
<evidence type="ECO:0000256" key="2">
    <source>
        <dbReference type="ARBA" id="ARBA00012438"/>
    </source>
</evidence>
<dbReference type="Proteomes" id="UP000271468">
    <property type="component" value="Unassembled WGS sequence"/>
</dbReference>
<proteinExistence type="predicted"/>
<dbReference type="SUPFAM" id="SSF47384">
    <property type="entry name" value="Homodimeric domain of signal transducing histidine kinase"/>
    <property type="match status" value="1"/>
</dbReference>
<dbReference type="InterPro" id="IPR036890">
    <property type="entry name" value="HATPase_C_sf"/>
</dbReference>
<dbReference type="EC" id="2.7.13.3" evidence="2"/>